<comment type="subcellular location">
    <subcellularLocation>
        <location evidence="1">Secreted</location>
        <location evidence="1">Extracellular space</location>
        <location evidence="1">Extracellular matrix</location>
    </subcellularLocation>
</comment>
<feature type="compositionally biased region" description="Polar residues" evidence="12">
    <location>
        <begin position="304"/>
        <end position="313"/>
    </location>
</feature>
<feature type="compositionally biased region" description="Low complexity" evidence="12">
    <location>
        <begin position="179"/>
        <end position="210"/>
    </location>
</feature>
<dbReference type="PROSITE" id="PS50234">
    <property type="entry name" value="VWFA"/>
    <property type="match status" value="2"/>
</dbReference>
<dbReference type="Gene3D" id="3.40.50.410">
    <property type="entry name" value="von Willebrand factor, type A domain"/>
    <property type="match status" value="2"/>
</dbReference>
<evidence type="ECO:0000256" key="10">
    <source>
        <dbReference type="ARBA" id="ARBA00063385"/>
    </source>
</evidence>
<evidence type="ECO:0000313" key="16">
    <source>
        <dbReference type="Proteomes" id="UP000515150"/>
    </source>
</evidence>
<feature type="chain" id="PRO_5027967056" description="Vitrin" evidence="13">
    <location>
        <begin position="39"/>
        <end position="807"/>
    </location>
</feature>
<dbReference type="GO" id="GO:0010811">
    <property type="term" value="P:positive regulation of cell-substrate adhesion"/>
    <property type="evidence" value="ECO:0007669"/>
    <property type="project" value="TreeGrafter"/>
</dbReference>
<evidence type="ECO:0000256" key="12">
    <source>
        <dbReference type="SAM" id="MobiDB-lite"/>
    </source>
</evidence>
<feature type="compositionally biased region" description="Low complexity" evidence="12">
    <location>
        <begin position="234"/>
        <end position="245"/>
    </location>
</feature>
<evidence type="ECO:0000256" key="9">
    <source>
        <dbReference type="ARBA" id="ARBA00060310"/>
    </source>
</evidence>
<dbReference type="PROSITE" id="PS50820">
    <property type="entry name" value="LCCL"/>
    <property type="match status" value="1"/>
</dbReference>
<organism evidence="16 17">
    <name type="scientific">Betta splendens</name>
    <name type="common">Siamese fighting fish</name>
    <dbReference type="NCBI Taxonomy" id="158456"/>
    <lineage>
        <taxon>Eukaryota</taxon>
        <taxon>Metazoa</taxon>
        <taxon>Chordata</taxon>
        <taxon>Craniata</taxon>
        <taxon>Vertebrata</taxon>
        <taxon>Euteleostomi</taxon>
        <taxon>Actinopterygii</taxon>
        <taxon>Neopterygii</taxon>
        <taxon>Teleostei</taxon>
        <taxon>Neoteleostei</taxon>
        <taxon>Acanthomorphata</taxon>
        <taxon>Anabantaria</taxon>
        <taxon>Anabantiformes</taxon>
        <taxon>Anabantoidei</taxon>
        <taxon>Osphronemidae</taxon>
        <taxon>Betta</taxon>
    </lineage>
</organism>
<evidence type="ECO:0000256" key="8">
    <source>
        <dbReference type="ARBA" id="ARBA00023180"/>
    </source>
</evidence>
<keyword evidence="16" id="KW-1185">Reference proteome</keyword>
<reference evidence="17" key="1">
    <citation type="submission" date="2025-08" db="UniProtKB">
        <authorList>
            <consortium name="RefSeq"/>
        </authorList>
    </citation>
    <scope>IDENTIFICATION</scope>
</reference>
<keyword evidence="8" id="KW-0325">Glycoprotein</keyword>
<feature type="domain" description="VWFA" evidence="14">
    <location>
        <begin position="624"/>
        <end position="793"/>
    </location>
</feature>
<keyword evidence="5" id="KW-0677">Repeat</keyword>
<evidence type="ECO:0000259" key="14">
    <source>
        <dbReference type="PROSITE" id="PS50234"/>
    </source>
</evidence>
<evidence type="ECO:0000256" key="11">
    <source>
        <dbReference type="ARBA" id="ARBA00073850"/>
    </source>
</evidence>
<evidence type="ECO:0000256" key="4">
    <source>
        <dbReference type="ARBA" id="ARBA00022729"/>
    </source>
</evidence>
<name>A0A6P7KM60_BETSP</name>
<keyword evidence="3" id="KW-0272">Extracellular matrix</keyword>
<dbReference type="Pfam" id="PF00092">
    <property type="entry name" value="VWA"/>
    <property type="match status" value="2"/>
</dbReference>
<evidence type="ECO:0000259" key="15">
    <source>
        <dbReference type="PROSITE" id="PS50820"/>
    </source>
</evidence>
<dbReference type="InterPro" id="IPR036465">
    <property type="entry name" value="vWFA_dom_sf"/>
</dbReference>
<dbReference type="SMART" id="SM00603">
    <property type="entry name" value="LCCL"/>
    <property type="match status" value="1"/>
</dbReference>
<dbReference type="FunFam" id="3.40.50.410:FF:000009">
    <property type="entry name" value="Putative vitrin"/>
    <property type="match status" value="1"/>
</dbReference>
<evidence type="ECO:0000256" key="2">
    <source>
        <dbReference type="ARBA" id="ARBA00022525"/>
    </source>
</evidence>
<dbReference type="Gene3D" id="2.170.130.20">
    <property type="entry name" value="LCCL-like domain"/>
    <property type="match status" value="1"/>
</dbReference>
<dbReference type="FunFam" id="3.40.50.410:FF:000025">
    <property type="entry name" value="Vitrin"/>
    <property type="match status" value="1"/>
</dbReference>
<dbReference type="FunFam" id="2.170.130.20:FF:000001">
    <property type="entry name" value="Cysteine-rich secretory protein LCCL domain-containing 1"/>
    <property type="match status" value="1"/>
</dbReference>
<keyword evidence="2" id="KW-0964">Secreted</keyword>
<dbReference type="PANTHER" id="PTHR24020:SF23">
    <property type="entry name" value="VITRIN"/>
    <property type="match status" value="1"/>
</dbReference>
<feature type="domain" description="LCCL" evidence="15">
    <location>
        <begin position="51"/>
        <end position="144"/>
    </location>
</feature>
<dbReference type="Proteomes" id="UP000515150">
    <property type="component" value="Chromosome 15"/>
</dbReference>
<feature type="region of interest" description="Disordered" evidence="12">
    <location>
        <begin position="172"/>
        <end position="314"/>
    </location>
</feature>
<evidence type="ECO:0000256" key="6">
    <source>
        <dbReference type="ARBA" id="ARBA00022902"/>
    </source>
</evidence>
<evidence type="ECO:0000256" key="3">
    <source>
        <dbReference type="ARBA" id="ARBA00022530"/>
    </source>
</evidence>
<dbReference type="PRINTS" id="PR00453">
    <property type="entry name" value="VWFADOMAIN"/>
</dbReference>
<dbReference type="CDD" id="cd01472">
    <property type="entry name" value="vWA_collagen"/>
    <property type="match status" value="1"/>
</dbReference>
<feature type="region of interest" description="Disordered" evidence="12">
    <location>
        <begin position="345"/>
        <end position="370"/>
    </location>
</feature>
<gene>
    <name evidence="17" type="primary">vit</name>
</gene>
<dbReference type="SUPFAM" id="SSF53300">
    <property type="entry name" value="vWA-like"/>
    <property type="match status" value="2"/>
</dbReference>
<comment type="function">
    <text evidence="9">Promotes matrix assembly and cell adhesiveness. Plays a role in spinal cord formation by regulating the proliferation and differentiation of neural stem cells.</text>
</comment>
<dbReference type="AlphaFoldDB" id="A0A6P7KM60"/>
<dbReference type="GO" id="GO:0007399">
    <property type="term" value="P:nervous system development"/>
    <property type="evidence" value="ECO:0007669"/>
    <property type="project" value="UniProtKB-KW"/>
</dbReference>
<sequence length="807" mass="87597">MLAPGLPVDPLLQPRRIMTSAPPAAVCLVLLLSCACWAKPSGSKNKKPKQVVPDIACDLRGGRINMPEFIVKCPAHCKESKHKVYGAGVFASISSICNAAIHSGVITNAGGKVIVKKAPGQESYKGSSSNGVRSLSLPKWRESFVVAAGKPQKGVVYPPTLDYIPTKATYVPGQREAKTTTPEPSTTTTPRPTTTTTTTTTTTAAPTTTTTPPPSSTTTKGRAAVRAGSSHPYLASLAAASSRLSQTGQGRSPSQVFRGPSYSSRFPQRTSAGVRRPETGATRRQPSSPAVPAFNRVHPASPERTPTMSQSSPAFPRGDWLRFAHPDWFPGARRTSDVGYAAPDSGYTWSETDTPETAAPRPSDSDANRKVQVDSVHTRVEPVDAWKPDVNLYESGFSLREQEPAPRAPEPVSQGDPNCKVDLAFLMDGSWSIGKRRFKIQKDFLAEVAQAINVGVAGPMMGIIQYGDDPVTEINLKSHSSSREIKAAIDKIVQKGGLSNVGKALSYINKQYFSDANGNRGGAPNVAVVLVDGWPTDKVEEASRLARESGINIFFVTIEGPDDNEKHNLVEAHFVDKAVCRTNGFFSLPVASWFALRKAVQPLVKRLCDTDRLVCSKTCLNANDIAFVIDGSSSVGTGNFRTVLQFVANVTREFEISDTDTRVGAVQYTYEQRLEFAFGQYDSKAELLNAIKRVNYWSGGTSTGAAITYAAEQLFSKSKPNKRKIMIVITDGRSYDDVRAPALAVHRQGVIAYSIGIAWAAQDELEYIATDPDKEHSFFVDEFDNLYKFVPKIIHNICQEFNSQPRN</sequence>
<evidence type="ECO:0000313" key="17">
    <source>
        <dbReference type="RefSeq" id="XP_028983628.1"/>
    </source>
</evidence>
<accession>A0A6P7KM60</accession>
<dbReference type="Pfam" id="PF03815">
    <property type="entry name" value="LCCL"/>
    <property type="match status" value="1"/>
</dbReference>
<keyword evidence="7" id="KW-1015">Disulfide bond</keyword>
<dbReference type="RefSeq" id="XP_028983628.1">
    <property type="nucleotide sequence ID" value="XM_029127795.3"/>
</dbReference>
<dbReference type="InterPro" id="IPR002035">
    <property type="entry name" value="VWF_A"/>
</dbReference>
<keyword evidence="4 13" id="KW-0732">Signal</keyword>
<dbReference type="GO" id="GO:0030198">
    <property type="term" value="P:extracellular matrix organization"/>
    <property type="evidence" value="ECO:0007669"/>
    <property type="project" value="TreeGrafter"/>
</dbReference>
<dbReference type="CTD" id="5212"/>
<evidence type="ECO:0000256" key="1">
    <source>
        <dbReference type="ARBA" id="ARBA00004498"/>
    </source>
</evidence>
<evidence type="ECO:0000256" key="5">
    <source>
        <dbReference type="ARBA" id="ARBA00022737"/>
    </source>
</evidence>
<feature type="compositionally biased region" description="Polar residues" evidence="12">
    <location>
        <begin position="246"/>
        <end position="271"/>
    </location>
</feature>
<feature type="domain" description="VWFA" evidence="14">
    <location>
        <begin position="422"/>
        <end position="607"/>
    </location>
</feature>
<comment type="subunit">
    <text evidence="10">Binds dermatan sulfate and chondroitin sulfate.</text>
</comment>
<dbReference type="InterPro" id="IPR036609">
    <property type="entry name" value="LCCL_sf"/>
</dbReference>
<dbReference type="InterPro" id="IPR004043">
    <property type="entry name" value="LCCL"/>
</dbReference>
<evidence type="ECO:0000256" key="13">
    <source>
        <dbReference type="SAM" id="SignalP"/>
    </source>
</evidence>
<dbReference type="SMART" id="SM00327">
    <property type="entry name" value="VWA"/>
    <property type="match status" value="2"/>
</dbReference>
<protein>
    <recommendedName>
        <fullName evidence="11">Vitrin</fullName>
    </recommendedName>
</protein>
<dbReference type="PANTHER" id="PTHR24020">
    <property type="entry name" value="COLLAGEN ALPHA"/>
    <property type="match status" value="1"/>
</dbReference>
<dbReference type="InterPro" id="IPR050525">
    <property type="entry name" value="ECM_Assembly_Org"/>
</dbReference>
<feature type="signal peptide" evidence="13">
    <location>
        <begin position="1"/>
        <end position="38"/>
    </location>
</feature>
<keyword evidence="6" id="KW-0524">Neurogenesis</keyword>
<dbReference type="GeneID" id="114842198"/>
<proteinExistence type="predicted"/>
<dbReference type="SUPFAM" id="SSF69848">
    <property type="entry name" value="LCCL domain"/>
    <property type="match status" value="1"/>
</dbReference>
<evidence type="ECO:0000256" key="7">
    <source>
        <dbReference type="ARBA" id="ARBA00023157"/>
    </source>
</evidence>